<sequence>MKTRALEPLSDIIPETGIEWRVFYYFTRAAVSFIWVGAAVTTGSLLPFAAAVLTIFYPAWDAAASFLDVYRHGGMVRNPVQSTNAILSLLTTVAIAIALAVSMNWMLAVFGLWATMSGSLQIIVAVRRRTSYSAQWLMILSGAQSAIAGAFFLKQAMLGGIHGINDIVPYAAFGAFYFLMSGIWLMFSGARRRQH</sequence>
<feature type="transmembrane region" description="Helical" evidence="1">
    <location>
        <begin position="138"/>
        <end position="161"/>
    </location>
</feature>
<proteinExistence type="predicted"/>
<comment type="caution">
    <text evidence="2">The sequence shown here is derived from an EMBL/GenBank/DDBJ whole genome shotgun (WGS) entry which is preliminary data.</text>
</comment>
<protein>
    <submittedName>
        <fullName evidence="2">DUF308 domain-containing protein</fullName>
    </submittedName>
</protein>
<evidence type="ECO:0000313" key="3">
    <source>
        <dbReference type="Proteomes" id="UP000625247"/>
    </source>
</evidence>
<keyword evidence="1" id="KW-0812">Transmembrane</keyword>
<reference evidence="2 3" key="1">
    <citation type="journal article" date="2020" name="FEMS Microbiol. Ecol.">
        <title>Temporal dynamics of bacterial communities during seed development and maturation.</title>
        <authorList>
            <person name="Chesneau G."/>
            <person name="Torres-Cortes G."/>
            <person name="Briand M."/>
            <person name="Darrasse A."/>
            <person name="Preveaux A."/>
            <person name="Marais C."/>
            <person name="Jacques M.A."/>
            <person name="Shade A."/>
            <person name="Barret M."/>
        </authorList>
    </citation>
    <scope>NUCLEOTIDE SEQUENCE [LARGE SCALE GENOMIC DNA]</scope>
    <source>
        <strain evidence="2 3">CFBP13723</strain>
    </source>
</reference>
<dbReference type="EMBL" id="JACYNP010000002">
    <property type="protein sequence ID" value="MBD8120475.1"/>
    <property type="molecule type" value="Genomic_DNA"/>
</dbReference>
<dbReference type="RefSeq" id="WP_191943215.1">
    <property type="nucleotide sequence ID" value="NZ_JACYNP010000002.1"/>
</dbReference>
<keyword evidence="1" id="KW-1133">Transmembrane helix</keyword>
<keyword evidence="3" id="KW-1185">Reference proteome</keyword>
<name>A0ABR9A3J0_9PSED</name>
<evidence type="ECO:0000256" key="1">
    <source>
        <dbReference type="SAM" id="Phobius"/>
    </source>
</evidence>
<gene>
    <name evidence="2" type="ORF">IFT62_04560</name>
</gene>
<keyword evidence="1" id="KW-0472">Membrane</keyword>
<dbReference type="InterPro" id="IPR005325">
    <property type="entry name" value="DUF308_memb"/>
</dbReference>
<accession>A0ABR9A3J0</accession>
<feature type="transmembrane region" description="Helical" evidence="1">
    <location>
        <begin position="167"/>
        <end position="187"/>
    </location>
</feature>
<dbReference type="Pfam" id="PF03729">
    <property type="entry name" value="DUF308"/>
    <property type="match status" value="1"/>
</dbReference>
<evidence type="ECO:0000313" key="2">
    <source>
        <dbReference type="EMBL" id="MBD8120475.1"/>
    </source>
</evidence>
<organism evidence="2 3">
    <name type="scientific">Pseudomonas lutea</name>
    <dbReference type="NCBI Taxonomy" id="243924"/>
    <lineage>
        <taxon>Bacteria</taxon>
        <taxon>Pseudomonadati</taxon>
        <taxon>Pseudomonadota</taxon>
        <taxon>Gammaproteobacteria</taxon>
        <taxon>Pseudomonadales</taxon>
        <taxon>Pseudomonadaceae</taxon>
        <taxon>Pseudomonas</taxon>
    </lineage>
</organism>
<dbReference type="Proteomes" id="UP000625247">
    <property type="component" value="Unassembled WGS sequence"/>
</dbReference>